<dbReference type="Pfam" id="PF00849">
    <property type="entry name" value="PseudoU_synth_2"/>
    <property type="match status" value="1"/>
</dbReference>
<dbReference type="SUPFAM" id="SSF55120">
    <property type="entry name" value="Pseudouridine synthase"/>
    <property type="match status" value="1"/>
</dbReference>
<dbReference type="NCBIfam" id="NF007976">
    <property type="entry name" value="PRK10700.1"/>
    <property type="match status" value="1"/>
</dbReference>
<dbReference type="STRING" id="1123397.SAMN05660831_00290"/>
<evidence type="ECO:0000256" key="2">
    <source>
        <dbReference type="ARBA" id="ARBA00022884"/>
    </source>
</evidence>
<comment type="similarity">
    <text evidence="1 7">Belongs to the pseudouridine synthase RsuA family.</text>
</comment>
<name>A0A1I1NJ61_9GAMM</name>
<dbReference type="PANTHER" id="PTHR47683">
    <property type="entry name" value="PSEUDOURIDINE SYNTHASE FAMILY PROTEIN-RELATED"/>
    <property type="match status" value="1"/>
</dbReference>
<keyword evidence="2 6" id="KW-0694">RNA-binding</keyword>
<evidence type="ECO:0000256" key="5">
    <source>
        <dbReference type="ARBA" id="ARBA00037383"/>
    </source>
</evidence>
<evidence type="ECO:0000256" key="3">
    <source>
        <dbReference type="ARBA" id="ARBA00023235"/>
    </source>
</evidence>
<dbReference type="GO" id="GO:0000455">
    <property type="term" value="P:enzyme-directed rRNA pseudouridine synthesis"/>
    <property type="evidence" value="ECO:0007669"/>
    <property type="project" value="UniProtKB-ARBA"/>
</dbReference>
<dbReference type="InterPro" id="IPR002942">
    <property type="entry name" value="S4_RNA-bd"/>
</dbReference>
<dbReference type="Proteomes" id="UP000198611">
    <property type="component" value="Unassembled WGS sequence"/>
</dbReference>
<feature type="domain" description="RNA-binding S4" evidence="9">
    <location>
        <begin position="3"/>
        <end position="63"/>
    </location>
</feature>
<proteinExistence type="inferred from homology"/>
<evidence type="ECO:0000256" key="8">
    <source>
        <dbReference type="SAM" id="MobiDB-lite"/>
    </source>
</evidence>
<comment type="catalytic activity">
    <reaction evidence="4">
        <text>uridine(2605) in 23S rRNA = pseudouridine(2605) in 23S rRNA</text>
        <dbReference type="Rhea" id="RHEA:42520"/>
        <dbReference type="Rhea" id="RHEA-COMP:10095"/>
        <dbReference type="Rhea" id="RHEA-COMP:10096"/>
        <dbReference type="ChEBI" id="CHEBI:65314"/>
        <dbReference type="ChEBI" id="CHEBI:65315"/>
        <dbReference type="EC" id="5.4.99.22"/>
    </reaction>
</comment>
<dbReference type="AlphaFoldDB" id="A0A1I1NJ61"/>
<dbReference type="InterPro" id="IPR000748">
    <property type="entry name" value="PsdUridine_synth_RsuA/RluB/E/F"/>
</dbReference>
<dbReference type="Pfam" id="PF01479">
    <property type="entry name" value="S4"/>
    <property type="match status" value="1"/>
</dbReference>
<dbReference type="FunFam" id="3.10.290.10:FF:000003">
    <property type="entry name" value="Pseudouridine synthase"/>
    <property type="match status" value="1"/>
</dbReference>
<dbReference type="InterPro" id="IPR006145">
    <property type="entry name" value="PsdUridine_synth_RsuA/RluA"/>
</dbReference>
<dbReference type="PROSITE" id="PS50889">
    <property type="entry name" value="S4"/>
    <property type="match status" value="1"/>
</dbReference>
<organism evidence="10 11">
    <name type="scientific">Thiohalospira halophila DSM 15071</name>
    <dbReference type="NCBI Taxonomy" id="1123397"/>
    <lineage>
        <taxon>Bacteria</taxon>
        <taxon>Pseudomonadati</taxon>
        <taxon>Pseudomonadota</taxon>
        <taxon>Gammaproteobacteria</taxon>
        <taxon>Thiohalospirales</taxon>
        <taxon>Thiohalospiraceae</taxon>
        <taxon>Thiohalospira</taxon>
    </lineage>
</organism>
<dbReference type="Gene3D" id="3.30.2350.10">
    <property type="entry name" value="Pseudouridine synthase"/>
    <property type="match status" value="1"/>
</dbReference>
<evidence type="ECO:0000313" key="10">
    <source>
        <dbReference type="EMBL" id="SFC97312.1"/>
    </source>
</evidence>
<dbReference type="EMBL" id="FOMJ01000001">
    <property type="protein sequence ID" value="SFC97312.1"/>
    <property type="molecule type" value="Genomic_DNA"/>
</dbReference>
<feature type="compositionally biased region" description="Basic residues" evidence="8">
    <location>
        <begin position="251"/>
        <end position="274"/>
    </location>
</feature>
<reference evidence="10 11" key="1">
    <citation type="submission" date="2016-10" db="EMBL/GenBank/DDBJ databases">
        <authorList>
            <person name="de Groot N.N."/>
        </authorList>
    </citation>
    <scope>NUCLEOTIDE SEQUENCE [LARGE SCALE GENOMIC DNA]</scope>
    <source>
        <strain evidence="10 11">HL3</strain>
    </source>
</reference>
<protein>
    <recommendedName>
        <fullName evidence="7">Pseudouridine synthase</fullName>
        <ecNumber evidence="7">5.4.99.-</ecNumber>
    </recommendedName>
</protein>
<keyword evidence="3 7" id="KW-0413">Isomerase</keyword>
<comment type="function">
    <text evidence="5">Responsible for synthesis of pseudouridine from uracil-2605 in 23S ribosomal RNA.</text>
</comment>
<dbReference type="CDD" id="cd00165">
    <property type="entry name" value="S4"/>
    <property type="match status" value="1"/>
</dbReference>
<evidence type="ECO:0000256" key="6">
    <source>
        <dbReference type="PROSITE-ProRule" id="PRU00182"/>
    </source>
</evidence>
<gene>
    <name evidence="10" type="ORF">SAMN05660831_00290</name>
</gene>
<dbReference type="SMART" id="SM00363">
    <property type="entry name" value="S4"/>
    <property type="match status" value="1"/>
</dbReference>
<evidence type="ECO:0000256" key="4">
    <source>
        <dbReference type="ARBA" id="ARBA00036944"/>
    </source>
</evidence>
<dbReference type="GO" id="GO:0003723">
    <property type="term" value="F:RNA binding"/>
    <property type="evidence" value="ECO:0007669"/>
    <property type="project" value="UniProtKB-KW"/>
</dbReference>
<dbReference type="EC" id="5.4.99.-" evidence="7"/>
<dbReference type="SUPFAM" id="SSF55174">
    <property type="entry name" value="Alpha-L RNA-binding motif"/>
    <property type="match status" value="1"/>
</dbReference>
<dbReference type="RefSeq" id="WP_093426969.1">
    <property type="nucleotide sequence ID" value="NZ_FOMJ01000001.1"/>
</dbReference>
<dbReference type="InterPro" id="IPR018496">
    <property type="entry name" value="PsdUridine_synth_RsuA/RluB_CS"/>
</dbReference>
<dbReference type="NCBIfam" id="TIGR00093">
    <property type="entry name" value="pseudouridine synthase"/>
    <property type="match status" value="1"/>
</dbReference>
<feature type="region of interest" description="Disordered" evidence="8">
    <location>
        <begin position="244"/>
        <end position="274"/>
    </location>
</feature>
<evidence type="ECO:0000313" key="11">
    <source>
        <dbReference type="Proteomes" id="UP000198611"/>
    </source>
</evidence>
<dbReference type="PANTHER" id="PTHR47683:SF3">
    <property type="entry name" value="RIBOSOMAL LARGE SUBUNIT PSEUDOURIDINE SYNTHASE B"/>
    <property type="match status" value="1"/>
</dbReference>
<evidence type="ECO:0000259" key="9">
    <source>
        <dbReference type="SMART" id="SM00363"/>
    </source>
</evidence>
<dbReference type="InterPro" id="IPR020103">
    <property type="entry name" value="PsdUridine_synth_cat_dom_sf"/>
</dbReference>
<dbReference type="InterPro" id="IPR036986">
    <property type="entry name" value="S4_RNA-bd_sf"/>
</dbReference>
<accession>A0A1I1NJ61</accession>
<dbReference type="InterPro" id="IPR050343">
    <property type="entry name" value="RsuA_PseudoU_synthase"/>
</dbReference>
<evidence type="ECO:0000256" key="7">
    <source>
        <dbReference type="RuleBase" id="RU003887"/>
    </source>
</evidence>
<dbReference type="PROSITE" id="PS01149">
    <property type="entry name" value="PSI_RSU"/>
    <property type="match status" value="1"/>
</dbReference>
<dbReference type="GO" id="GO:0160139">
    <property type="term" value="F:23S rRNA pseudouridine(2605) synthase activity"/>
    <property type="evidence" value="ECO:0007669"/>
    <property type="project" value="UniProtKB-EC"/>
</dbReference>
<dbReference type="Gene3D" id="3.10.290.10">
    <property type="entry name" value="RNA-binding S4 domain"/>
    <property type="match status" value="1"/>
</dbReference>
<evidence type="ECO:0000256" key="1">
    <source>
        <dbReference type="ARBA" id="ARBA00008348"/>
    </source>
</evidence>
<sequence length="274" mass="30866">MSEKLQKVLARAGYGSRRELEQWITDGRVRLNGQTATLGDRAGPEDRIQVDGRAVHLAEAPRIRVLAYYKPEGEVVSRRDPEGRPSVFDRLPRLPGGRWVAVGRLDLNSQGLLLFTNEGELASALMHPSSEIEREYAVRIFGAVPPATLEELTRGVELEDGPAHFDSVTDAGGEGRNHWYRVVLREGRNREVRRLWEAVGHPVSRLLRVRYGPVQLPRWLQRGRWEELTPEAVAELLIAAGLEDRTDRAHPPKKTRARGKASTGGRRKKGGRYR</sequence>
<dbReference type="CDD" id="cd02556">
    <property type="entry name" value="PseudoU_synth_RluB"/>
    <property type="match status" value="1"/>
</dbReference>
<dbReference type="OrthoDB" id="9807213at2"/>
<keyword evidence="11" id="KW-1185">Reference proteome</keyword>